<proteinExistence type="predicted"/>
<dbReference type="InParanoid" id="A0A1S0TQU3"/>
<feature type="region of interest" description="Disordered" evidence="1">
    <location>
        <begin position="58"/>
        <end position="81"/>
    </location>
</feature>
<evidence type="ECO:0000256" key="2">
    <source>
        <dbReference type="SAM" id="SignalP"/>
    </source>
</evidence>
<feature type="chain" id="PRO_5010181730" evidence="2">
    <location>
        <begin position="19"/>
        <end position="236"/>
    </location>
</feature>
<protein>
    <submittedName>
        <fullName evidence="3">Zinc finger protein</fullName>
    </submittedName>
</protein>
<evidence type="ECO:0000313" key="3">
    <source>
        <dbReference type="EMBL" id="EFO18264.1"/>
    </source>
</evidence>
<dbReference type="KEGG" id="loa:LOAG_10232"/>
<keyword evidence="2" id="KW-0732">Signal</keyword>
<gene>
    <name evidence="3" type="ORF">LOAG_10232</name>
</gene>
<dbReference type="EMBL" id="JH712661">
    <property type="protein sequence ID" value="EFO18264.1"/>
    <property type="molecule type" value="Genomic_DNA"/>
</dbReference>
<organism evidence="3">
    <name type="scientific">Loa loa</name>
    <name type="common">Eye worm</name>
    <name type="synonym">Filaria loa</name>
    <dbReference type="NCBI Taxonomy" id="7209"/>
    <lineage>
        <taxon>Eukaryota</taxon>
        <taxon>Metazoa</taxon>
        <taxon>Ecdysozoa</taxon>
        <taxon>Nematoda</taxon>
        <taxon>Chromadorea</taxon>
        <taxon>Rhabditida</taxon>
        <taxon>Spirurina</taxon>
        <taxon>Spiruromorpha</taxon>
        <taxon>Filarioidea</taxon>
        <taxon>Onchocercidae</taxon>
        <taxon>Loa</taxon>
    </lineage>
</organism>
<dbReference type="CTD" id="9947674"/>
<reference evidence="3" key="1">
    <citation type="submission" date="2012-04" db="EMBL/GenBank/DDBJ databases">
        <title>The Genome Sequence of Loa loa.</title>
        <authorList>
            <consortium name="The Broad Institute Genome Sequencing Platform"/>
            <consortium name="Broad Institute Genome Sequencing Center for Infectious Disease"/>
            <person name="Nutman T.B."/>
            <person name="Fink D.L."/>
            <person name="Russ C."/>
            <person name="Young S."/>
            <person name="Zeng Q."/>
            <person name="Gargeya S."/>
            <person name="Alvarado L."/>
            <person name="Berlin A."/>
            <person name="Chapman S.B."/>
            <person name="Chen Z."/>
            <person name="Freedman E."/>
            <person name="Gellesch M."/>
            <person name="Goldberg J."/>
            <person name="Griggs A."/>
            <person name="Gujja S."/>
            <person name="Heilman E.R."/>
            <person name="Heiman D."/>
            <person name="Howarth C."/>
            <person name="Mehta T."/>
            <person name="Neiman D."/>
            <person name="Pearson M."/>
            <person name="Roberts A."/>
            <person name="Saif S."/>
            <person name="Shea T."/>
            <person name="Shenoy N."/>
            <person name="Sisk P."/>
            <person name="Stolte C."/>
            <person name="Sykes S."/>
            <person name="White J."/>
            <person name="Yandava C."/>
            <person name="Haas B."/>
            <person name="Henn M.R."/>
            <person name="Nusbaum C."/>
            <person name="Birren B."/>
        </authorList>
    </citation>
    <scope>NUCLEOTIDE SEQUENCE [LARGE SCALE GENOMIC DNA]</scope>
</reference>
<dbReference type="AlphaFoldDB" id="A0A1S0TQU3"/>
<dbReference type="GeneID" id="9947674"/>
<dbReference type="RefSeq" id="XP_003145807.1">
    <property type="nucleotide sequence ID" value="XM_003145759.2"/>
</dbReference>
<feature type="signal peptide" evidence="2">
    <location>
        <begin position="1"/>
        <end position="18"/>
    </location>
</feature>
<accession>A0A1S0TQU3</accession>
<evidence type="ECO:0000256" key="1">
    <source>
        <dbReference type="SAM" id="MobiDB-lite"/>
    </source>
</evidence>
<feature type="compositionally biased region" description="Basic and acidic residues" evidence="1">
    <location>
        <begin position="58"/>
        <end position="70"/>
    </location>
</feature>
<sequence length="236" mass="26776">MSMTQIIWFSLLLCVTLAYNKTFSPLNPPVYRYPGYNPGASLNLYHTSDIVDNNLETLPDHNDDTYKSDQEQMTVTTRDDQSQEVTDGFAYNIERENTDRELLGITIDKDLFPELICNLSPFNSDTSTHNTGRESPGINEENIIKTVIISKTGYFIVFQKSEFMSVIMSDVLFTRTVTKNVENTRKRTANHLFTNVKNPIVENSTLIAHHFTLTRKNINLNLYAKIATDSSATSTA</sequence>
<name>A0A1S0TQU3_LOALO</name>